<dbReference type="GO" id="GO:0006289">
    <property type="term" value="P:nucleotide-excision repair"/>
    <property type="evidence" value="ECO:0007669"/>
    <property type="project" value="TreeGrafter"/>
</dbReference>
<dbReference type="PIRSF" id="PIRSF011312">
    <property type="entry name" value="Cell_cycle_HUS1"/>
    <property type="match status" value="1"/>
</dbReference>
<reference evidence="5" key="1">
    <citation type="submission" date="2007-04" db="EMBL/GenBank/DDBJ databases">
        <title>Annotation of Pediculus humanus corporis strain USDA.</title>
        <authorList>
            <person name="Kirkness E."/>
            <person name="Hannick L."/>
            <person name="Hass B."/>
            <person name="Bruggner R."/>
            <person name="Lawson D."/>
            <person name="Bidwell S."/>
            <person name="Joardar V."/>
            <person name="Caler E."/>
            <person name="Walenz B."/>
            <person name="Inman J."/>
            <person name="Schobel S."/>
            <person name="Galinsky K."/>
            <person name="Amedeo P."/>
            <person name="Strausberg R."/>
        </authorList>
    </citation>
    <scope>NUCLEOTIDE SEQUENCE</scope>
    <source>
        <strain evidence="5">USDA</strain>
    </source>
</reference>
<dbReference type="OMA" id="VCWMRLE"/>
<dbReference type="EMBL" id="AAZO01005663">
    <property type="status" value="NOT_ANNOTATED_CDS"/>
    <property type="molecule type" value="Genomic_DNA"/>
</dbReference>
<comment type="subcellular location">
    <subcellularLocation>
        <location evidence="1">Nucleus</location>
    </subcellularLocation>
</comment>
<evidence type="ECO:0000313" key="5">
    <source>
        <dbReference type="EMBL" id="EEB17446.1"/>
    </source>
</evidence>
<comment type="similarity">
    <text evidence="2 4">Belongs to the HUS1 family.</text>
</comment>
<dbReference type="InterPro" id="IPR016580">
    <property type="entry name" value="HUS1"/>
</dbReference>
<gene>
    <name evidence="6" type="primary">8238628</name>
    <name evidence="5" type="ORF">Phum_PHUM466030</name>
</gene>
<dbReference type="RefSeq" id="XP_002430184.1">
    <property type="nucleotide sequence ID" value="XM_002430139.1"/>
</dbReference>
<dbReference type="HOGENOM" id="CLU_035754_1_0_1"/>
<dbReference type="GeneID" id="8238628"/>
<dbReference type="eggNOG" id="KOG3999">
    <property type="taxonomic scope" value="Eukaryota"/>
</dbReference>
<reference evidence="6" key="3">
    <citation type="submission" date="2020-05" db="UniProtKB">
        <authorList>
            <consortium name="EnsemblMetazoa"/>
        </authorList>
    </citation>
    <scope>IDENTIFICATION</scope>
    <source>
        <strain evidence="6">USDA</strain>
    </source>
</reference>
<dbReference type="EnsemblMetazoa" id="PHUM466030-RA">
    <property type="protein sequence ID" value="PHUM466030-PA"/>
    <property type="gene ID" value="PHUM466030"/>
</dbReference>
<evidence type="ECO:0000313" key="6">
    <source>
        <dbReference type="EnsemblMetazoa" id="PHUM466030-PA"/>
    </source>
</evidence>
<evidence type="ECO:0000256" key="1">
    <source>
        <dbReference type="ARBA" id="ARBA00004123"/>
    </source>
</evidence>
<name>E0VVP0_PEDHC</name>
<dbReference type="InterPro" id="IPR007150">
    <property type="entry name" value="HUS1/Mec3"/>
</dbReference>
<evidence type="ECO:0000256" key="3">
    <source>
        <dbReference type="ARBA" id="ARBA00023242"/>
    </source>
</evidence>
<keyword evidence="7" id="KW-1185">Reference proteome</keyword>
<dbReference type="GO" id="GO:0044778">
    <property type="term" value="P:meiotic DNA integrity checkpoint signaling"/>
    <property type="evidence" value="ECO:0007669"/>
    <property type="project" value="TreeGrafter"/>
</dbReference>
<dbReference type="FunCoup" id="E0VVP0">
    <property type="interactions" value="1243"/>
</dbReference>
<protein>
    <recommendedName>
        <fullName evidence="4">Checkpoint protein</fullName>
    </recommendedName>
</protein>
<dbReference type="CTD" id="8238628"/>
<reference evidence="5" key="2">
    <citation type="submission" date="2007-04" db="EMBL/GenBank/DDBJ databases">
        <title>The genome of the human body louse.</title>
        <authorList>
            <consortium name="The Human Body Louse Genome Consortium"/>
            <person name="Kirkness E."/>
            <person name="Walenz B."/>
            <person name="Hass B."/>
            <person name="Bruggner R."/>
            <person name="Strausberg R."/>
        </authorList>
    </citation>
    <scope>NUCLEOTIDE SEQUENCE</scope>
    <source>
        <strain evidence="5">USDA</strain>
    </source>
</reference>
<dbReference type="Pfam" id="PF04005">
    <property type="entry name" value="Hus1"/>
    <property type="match status" value="1"/>
</dbReference>
<dbReference type="GO" id="GO:0031573">
    <property type="term" value="P:mitotic intra-S DNA damage checkpoint signaling"/>
    <property type="evidence" value="ECO:0007669"/>
    <property type="project" value="TreeGrafter"/>
</dbReference>
<evidence type="ECO:0000313" key="7">
    <source>
        <dbReference type="Proteomes" id="UP000009046"/>
    </source>
</evidence>
<keyword evidence="3" id="KW-0539">Nucleus</keyword>
<dbReference type="PANTHER" id="PTHR12900:SF0">
    <property type="entry name" value="CHECKPOINT PROTEIN"/>
    <property type="match status" value="1"/>
</dbReference>
<dbReference type="OrthoDB" id="10063861at2759"/>
<dbReference type="Proteomes" id="UP000009046">
    <property type="component" value="Unassembled WGS sequence"/>
</dbReference>
<dbReference type="GO" id="GO:0030896">
    <property type="term" value="C:checkpoint clamp complex"/>
    <property type="evidence" value="ECO:0007669"/>
    <property type="project" value="InterPro"/>
</dbReference>
<dbReference type="PANTHER" id="PTHR12900">
    <property type="entry name" value="MITOTIC AND DNA DAMAGE CHECKPOINT PROTEIN HUS1"/>
    <property type="match status" value="1"/>
</dbReference>
<dbReference type="Gene3D" id="3.70.10.10">
    <property type="match status" value="1"/>
</dbReference>
<dbReference type="STRING" id="121224.E0VVP0"/>
<dbReference type="EMBL" id="DS235812">
    <property type="protein sequence ID" value="EEB17446.1"/>
    <property type="molecule type" value="Genomic_DNA"/>
</dbReference>
<dbReference type="GO" id="GO:0000724">
    <property type="term" value="P:double-strand break repair via homologous recombination"/>
    <property type="evidence" value="ECO:0007669"/>
    <property type="project" value="TreeGrafter"/>
</dbReference>
<dbReference type="KEGG" id="phu:Phum_PHUM466030"/>
<sequence>MKFRGRMFDSQCMREFSNTINTLSKLGKHGAISLTPTVLSFVIFDDCTPRRILAQCILDQKFFFNEYTVVGVSEEHNQICLQFYPDLLAKAVSVLKYPQSSKSFKIKLAKKNKPCLVCEIEIPTHFKHSRICTHDIPVEIISRKNWPDFQLPTFPQFDISIEIPVLKRFKNICEKMKFLSSQLILEATPKGILALKVETDLASVATYFTNLKVDAYNGDFEEEKCYDVTVDFKKIIGFLTIDQVNPNSVMCNIVKNKMVLMNVVHDNVTLSYLIPGINSNKV</sequence>
<organism>
    <name type="scientific">Pediculus humanus subsp. corporis</name>
    <name type="common">Body louse</name>
    <dbReference type="NCBI Taxonomy" id="121224"/>
    <lineage>
        <taxon>Eukaryota</taxon>
        <taxon>Metazoa</taxon>
        <taxon>Ecdysozoa</taxon>
        <taxon>Arthropoda</taxon>
        <taxon>Hexapoda</taxon>
        <taxon>Insecta</taxon>
        <taxon>Pterygota</taxon>
        <taxon>Neoptera</taxon>
        <taxon>Paraneoptera</taxon>
        <taxon>Psocodea</taxon>
        <taxon>Troctomorpha</taxon>
        <taxon>Phthiraptera</taxon>
        <taxon>Anoplura</taxon>
        <taxon>Pediculidae</taxon>
        <taxon>Pediculus</taxon>
    </lineage>
</organism>
<dbReference type="GO" id="GO:0005730">
    <property type="term" value="C:nucleolus"/>
    <property type="evidence" value="ECO:0007669"/>
    <property type="project" value="InterPro"/>
</dbReference>
<evidence type="ECO:0000256" key="4">
    <source>
        <dbReference type="PIRNR" id="PIRNR011312"/>
    </source>
</evidence>
<proteinExistence type="inferred from homology"/>
<dbReference type="VEuPathDB" id="VectorBase:PHUM466030"/>
<dbReference type="InParanoid" id="E0VVP0"/>
<dbReference type="GO" id="GO:0000723">
    <property type="term" value="P:telomere maintenance"/>
    <property type="evidence" value="ECO:0007669"/>
    <property type="project" value="TreeGrafter"/>
</dbReference>
<dbReference type="GO" id="GO:0033314">
    <property type="term" value="P:mitotic DNA replication checkpoint signaling"/>
    <property type="evidence" value="ECO:0007669"/>
    <property type="project" value="TreeGrafter"/>
</dbReference>
<evidence type="ECO:0000256" key="2">
    <source>
        <dbReference type="ARBA" id="ARBA00005563"/>
    </source>
</evidence>
<dbReference type="GO" id="GO:0035861">
    <property type="term" value="C:site of double-strand break"/>
    <property type="evidence" value="ECO:0007669"/>
    <property type="project" value="TreeGrafter"/>
</dbReference>
<dbReference type="AlphaFoldDB" id="E0VVP0"/>
<accession>E0VVP0</accession>